<dbReference type="InterPro" id="IPR014030">
    <property type="entry name" value="Ketoacyl_synth_N"/>
</dbReference>
<dbReference type="PROSITE" id="PS52004">
    <property type="entry name" value="KS3_2"/>
    <property type="match status" value="1"/>
</dbReference>
<dbReference type="InterPro" id="IPR014031">
    <property type="entry name" value="Ketoacyl_synth_C"/>
</dbReference>
<dbReference type="PANTHER" id="PTHR43775:SF51">
    <property type="entry name" value="INACTIVE PHENOLPHTHIOCEROL SYNTHESIS POLYKETIDE SYNTHASE TYPE I PKS1-RELATED"/>
    <property type="match status" value="1"/>
</dbReference>
<evidence type="ECO:0000313" key="7">
    <source>
        <dbReference type="Proteomes" id="UP000198345"/>
    </source>
</evidence>
<dbReference type="InterPro" id="IPR032821">
    <property type="entry name" value="PKS_assoc"/>
</dbReference>
<dbReference type="AlphaFoldDB" id="A0A226H6Q3"/>
<dbReference type="SUPFAM" id="SSF55048">
    <property type="entry name" value="Probable ACP-binding domain of malonyl-CoA ACP transacylase"/>
    <property type="match status" value="1"/>
</dbReference>
<keyword evidence="7" id="KW-1185">Reference proteome</keyword>
<dbReference type="InterPro" id="IPR016036">
    <property type="entry name" value="Malonyl_transacylase_ACP-bd"/>
</dbReference>
<dbReference type="PROSITE" id="PS00606">
    <property type="entry name" value="KS3_1"/>
    <property type="match status" value="1"/>
</dbReference>
<evidence type="ECO:0000256" key="1">
    <source>
        <dbReference type="ARBA" id="ARBA00022450"/>
    </source>
</evidence>
<dbReference type="SUPFAM" id="SSF53901">
    <property type="entry name" value="Thiolase-like"/>
    <property type="match status" value="1"/>
</dbReference>
<dbReference type="Pfam" id="PF16197">
    <property type="entry name" value="KAsynt_C_assoc"/>
    <property type="match status" value="1"/>
</dbReference>
<dbReference type="GO" id="GO:0006633">
    <property type="term" value="P:fatty acid biosynthetic process"/>
    <property type="evidence" value="ECO:0007669"/>
    <property type="project" value="InterPro"/>
</dbReference>
<dbReference type="InterPro" id="IPR001227">
    <property type="entry name" value="Ac_transferase_dom_sf"/>
</dbReference>
<dbReference type="Pfam" id="PF00550">
    <property type="entry name" value="PP-binding"/>
    <property type="match status" value="1"/>
</dbReference>
<feature type="domain" description="Carrier" evidence="4">
    <location>
        <begin position="978"/>
        <end position="1053"/>
    </location>
</feature>
<dbReference type="PANTHER" id="PTHR43775">
    <property type="entry name" value="FATTY ACID SYNTHASE"/>
    <property type="match status" value="1"/>
</dbReference>
<feature type="domain" description="Ketosynthase family 3 (KS3)" evidence="5">
    <location>
        <begin position="6"/>
        <end position="432"/>
    </location>
</feature>
<dbReference type="InterPro" id="IPR036736">
    <property type="entry name" value="ACP-like_sf"/>
</dbReference>
<evidence type="ECO:0000256" key="3">
    <source>
        <dbReference type="ARBA" id="ARBA00022679"/>
    </source>
</evidence>
<sequence>MKQVTENDIAIIGMSGRFPDAKNIEQYWQNLVAGVNSINPATEEEIIASGVSKEVLNHKRFVNVSSKLEDAKYFDADFFGLANSEAVIMDPQIRLLLQTSWHAIEDAGYDMSRFEGSVANFCGMSTNSYLMSVLKTISPTEQNDLLLYRILNEKDFLATWISYKLNLTGPAMTVQTACSTSLLAVHLACQSLLSYECDMALAGGVSFDSNEKIGYIHMPESIYSKDGVCRPFDSKATGTISGDGVGSIVLKRATEALKDNDHIYALIKGSATNNDGANKQGYTTPSVDFQRDVILEALSIADINPETIGMIEAHGTGTYIGDPIEVSALTEAFREFTTENQYCAIGSVKSNIGHLDAAAGIASIIKAALCVNKGVLVPSLNFTEANPALNLNTSPFYVSQKNAAWPKHFELRRAGVTSLGVGGTNVHIILEQPPVIVQDEVENHPHVLALSSLNEENLQLQKQKLHDYIDANANVASADLEFTSLYGRKAMPHRFTAVFKDKEELKTQLNGTQNDGCYEGFGAAAQSIFMFPGQGSQYHNMAIELYQSNDAFKKDMEYCFDYLKALSPVNFKEIIFSEENTLLDQTENTQISLFIVEYCLAKELLRSGIKPNAIIGHSLGEYVAACISGCISLDDALKLVCHRGRLMGMMPEGAMLLVQSTESELQSLLLDTVAICVYNTDDNLVIGGSKSVIDQQAAVLDQNNILHRTLKVSHAYHTHMMHDALTAYEKVLSEVKFNKFDAVIFSTYTGNLVEQKDFCSKEYWLNQIIHPVKFLQAAKNAAAYFSNPVFIEVGPGNGLSSFVKSIFSNKISAVNLLPKPSVKKNALDTFYASKAILLAKGVQFDLPLVHSGKRISMPGYAFSKNRFWKPKINISHENFDEITASYHYTNTQYQKNRLRSSVEIQLDDINQISEEKLNDLNKLHTEYLNNIKKLFPSQNSINNTVEALYDEIVEESATTSATAVKQSEKRNVSNVFVAPDTNTEKIIAEYWGDILGYNPVGVLDNYFEVGGNSLLATKLLTQLSDRFEINLLFRELSECISIKELAVLVDSKVTIKDLVGSVEVENDTIGNNYIEL</sequence>
<reference evidence="6 7" key="1">
    <citation type="submission" date="2016-11" db="EMBL/GenBank/DDBJ databases">
        <title>Whole genomes of Flavobacteriaceae.</title>
        <authorList>
            <person name="Stine C."/>
            <person name="Li C."/>
            <person name="Tadesse D."/>
        </authorList>
    </citation>
    <scope>NUCLEOTIDE SEQUENCE [LARGE SCALE GENOMIC DNA]</scope>
    <source>
        <strain evidence="6 7">DSM 18292</strain>
    </source>
</reference>
<keyword evidence="2" id="KW-0597">Phosphoprotein</keyword>
<dbReference type="Gene3D" id="3.40.47.10">
    <property type="match status" value="1"/>
</dbReference>
<dbReference type="SMART" id="SM00827">
    <property type="entry name" value="PKS_AT"/>
    <property type="match status" value="1"/>
</dbReference>
<dbReference type="OrthoDB" id="9778690at2"/>
<dbReference type="PROSITE" id="PS50075">
    <property type="entry name" value="CARRIER"/>
    <property type="match status" value="1"/>
</dbReference>
<keyword evidence="1" id="KW-0596">Phosphopantetheine</keyword>
<accession>A0A226H6Q3</accession>
<gene>
    <name evidence="6" type="ORF">B0A66_13360</name>
</gene>
<dbReference type="Pfam" id="PF00698">
    <property type="entry name" value="Acyl_transf_1"/>
    <property type="match status" value="1"/>
</dbReference>
<dbReference type="Gene3D" id="3.40.366.10">
    <property type="entry name" value="Malonyl-Coenzyme A Acyl Carrier Protein, domain 2"/>
    <property type="match status" value="1"/>
</dbReference>
<dbReference type="CDD" id="cd00833">
    <property type="entry name" value="PKS"/>
    <property type="match status" value="1"/>
</dbReference>
<dbReference type="SMART" id="SM00825">
    <property type="entry name" value="PKS_KS"/>
    <property type="match status" value="1"/>
</dbReference>
<dbReference type="InterPro" id="IPR006162">
    <property type="entry name" value="Ppantetheine_attach_site"/>
</dbReference>
<dbReference type="InterPro" id="IPR018201">
    <property type="entry name" value="Ketoacyl_synth_AS"/>
</dbReference>
<organism evidence="6 7">
    <name type="scientific">Flavobacterium hercynium</name>
    <dbReference type="NCBI Taxonomy" id="387094"/>
    <lineage>
        <taxon>Bacteria</taxon>
        <taxon>Pseudomonadati</taxon>
        <taxon>Bacteroidota</taxon>
        <taxon>Flavobacteriia</taxon>
        <taxon>Flavobacteriales</taxon>
        <taxon>Flavobacteriaceae</taxon>
        <taxon>Flavobacterium</taxon>
    </lineage>
</organism>
<evidence type="ECO:0000259" key="5">
    <source>
        <dbReference type="PROSITE" id="PS52004"/>
    </source>
</evidence>
<proteinExistence type="predicted"/>
<dbReference type="InterPro" id="IPR014043">
    <property type="entry name" value="Acyl_transferase_dom"/>
</dbReference>
<dbReference type="PROSITE" id="PS00012">
    <property type="entry name" value="PHOSPHOPANTETHEINE"/>
    <property type="match status" value="1"/>
</dbReference>
<keyword evidence="3" id="KW-0808">Transferase</keyword>
<dbReference type="GO" id="GO:0004312">
    <property type="term" value="F:fatty acid synthase activity"/>
    <property type="evidence" value="ECO:0007669"/>
    <property type="project" value="TreeGrafter"/>
</dbReference>
<dbReference type="InterPro" id="IPR020841">
    <property type="entry name" value="PKS_Beta-ketoAc_synthase_dom"/>
</dbReference>
<dbReference type="Proteomes" id="UP000198345">
    <property type="component" value="Unassembled WGS sequence"/>
</dbReference>
<evidence type="ECO:0000259" key="4">
    <source>
        <dbReference type="PROSITE" id="PS50075"/>
    </source>
</evidence>
<dbReference type="InterPro" id="IPR050091">
    <property type="entry name" value="PKS_NRPS_Biosynth_Enz"/>
</dbReference>
<dbReference type="SUPFAM" id="SSF52151">
    <property type="entry name" value="FabD/lysophospholipase-like"/>
    <property type="match status" value="1"/>
</dbReference>
<protein>
    <submittedName>
        <fullName evidence="6">Uncharacterized protein</fullName>
    </submittedName>
</protein>
<dbReference type="Pfam" id="PF00109">
    <property type="entry name" value="ketoacyl-synt"/>
    <property type="match status" value="1"/>
</dbReference>
<comment type="caution">
    <text evidence="6">The sequence shown here is derived from an EMBL/GenBank/DDBJ whole genome shotgun (WGS) entry which is preliminary data.</text>
</comment>
<dbReference type="Gene3D" id="1.10.1200.10">
    <property type="entry name" value="ACP-like"/>
    <property type="match status" value="1"/>
</dbReference>
<dbReference type="GO" id="GO:0004315">
    <property type="term" value="F:3-oxoacyl-[acyl-carrier-protein] synthase activity"/>
    <property type="evidence" value="ECO:0007669"/>
    <property type="project" value="InterPro"/>
</dbReference>
<dbReference type="InterPro" id="IPR016039">
    <property type="entry name" value="Thiolase-like"/>
</dbReference>
<dbReference type="InterPro" id="IPR016035">
    <property type="entry name" value="Acyl_Trfase/lysoPLipase"/>
</dbReference>
<evidence type="ECO:0000313" key="6">
    <source>
        <dbReference type="EMBL" id="OXA89989.1"/>
    </source>
</evidence>
<dbReference type="Gene3D" id="3.30.70.3290">
    <property type="match status" value="1"/>
</dbReference>
<dbReference type="InterPro" id="IPR009081">
    <property type="entry name" value="PP-bd_ACP"/>
</dbReference>
<name>A0A226H6Q3_9FLAO</name>
<dbReference type="RefSeq" id="WP_089050343.1">
    <property type="nucleotide sequence ID" value="NZ_FXTV01000004.1"/>
</dbReference>
<dbReference type="EMBL" id="MUGW01000026">
    <property type="protein sequence ID" value="OXA89989.1"/>
    <property type="molecule type" value="Genomic_DNA"/>
</dbReference>
<evidence type="ECO:0000256" key="2">
    <source>
        <dbReference type="ARBA" id="ARBA00022553"/>
    </source>
</evidence>
<dbReference type="SUPFAM" id="SSF47336">
    <property type="entry name" value="ACP-like"/>
    <property type="match status" value="1"/>
</dbReference>
<dbReference type="Pfam" id="PF02801">
    <property type="entry name" value="Ketoacyl-synt_C"/>
    <property type="match status" value="1"/>
</dbReference>